<dbReference type="PANTHER" id="PTHR39611:SF2">
    <property type="entry name" value="HYDROXYPROLINE-RICH GLYCOPROTEIN DZ-HRGP"/>
    <property type="match status" value="1"/>
</dbReference>
<accession>A0A6G1I8Q1</accession>
<reference evidence="3" key="1">
    <citation type="journal article" date="2020" name="Stud. Mycol.">
        <title>101 Dothideomycetes genomes: a test case for predicting lifestyles and emergence of pathogens.</title>
        <authorList>
            <person name="Haridas S."/>
            <person name="Albert R."/>
            <person name="Binder M."/>
            <person name="Bloem J."/>
            <person name="Labutti K."/>
            <person name="Salamov A."/>
            <person name="Andreopoulos B."/>
            <person name="Baker S."/>
            <person name="Barry K."/>
            <person name="Bills G."/>
            <person name="Bluhm B."/>
            <person name="Cannon C."/>
            <person name="Castanera R."/>
            <person name="Culley D."/>
            <person name="Daum C."/>
            <person name="Ezra D."/>
            <person name="Gonzalez J."/>
            <person name="Henrissat B."/>
            <person name="Kuo A."/>
            <person name="Liang C."/>
            <person name="Lipzen A."/>
            <person name="Lutzoni F."/>
            <person name="Magnuson J."/>
            <person name="Mondo S."/>
            <person name="Nolan M."/>
            <person name="Ohm R."/>
            <person name="Pangilinan J."/>
            <person name="Park H.-J."/>
            <person name="Ramirez L."/>
            <person name="Alfaro M."/>
            <person name="Sun H."/>
            <person name="Tritt A."/>
            <person name="Yoshinaga Y."/>
            <person name="Zwiers L.-H."/>
            <person name="Turgeon B."/>
            <person name="Goodwin S."/>
            <person name="Spatafora J."/>
            <person name="Crous P."/>
            <person name="Grigoriev I."/>
        </authorList>
    </citation>
    <scope>NUCLEOTIDE SEQUENCE</scope>
    <source>
        <strain evidence="3">CBS 262.69</strain>
    </source>
</reference>
<organism evidence="3 4">
    <name type="scientific">Trichodelitschia bisporula</name>
    <dbReference type="NCBI Taxonomy" id="703511"/>
    <lineage>
        <taxon>Eukaryota</taxon>
        <taxon>Fungi</taxon>
        <taxon>Dikarya</taxon>
        <taxon>Ascomycota</taxon>
        <taxon>Pezizomycotina</taxon>
        <taxon>Dothideomycetes</taxon>
        <taxon>Dothideomycetes incertae sedis</taxon>
        <taxon>Phaeotrichales</taxon>
        <taxon>Phaeotrichaceae</taxon>
        <taxon>Trichodelitschia</taxon>
    </lineage>
</organism>
<dbReference type="PANTHER" id="PTHR39611">
    <property type="entry name" value="HYDROXYPROLINE-RICH GLYCOPROTEIN DZ-HRGP-RELATED"/>
    <property type="match status" value="1"/>
</dbReference>
<gene>
    <name evidence="3" type="ORF">EJ06DRAFT_470680</name>
</gene>
<evidence type="ECO:0000313" key="4">
    <source>
        <dbReference type="Proteomes" id="UP000799640"/>
    </source>
</evidence>
<protein>
    <recommendedName>
        <fullName evidence="2">DUF7514 domain-containing protein</fullName>
    </recommendedName>
</protein>
<feature type="domain" description="DUF7514" evidence="2">
    <location>
        <begin position="65"/>
        <end position="230"/>
    </location>
</feature>
<feature type="compositionally biased region" description="Low complexity" evidence="1">
    <location>
        <begin position="23"/>
        <end position="36"/>
    </location>
</feature>
<name>A0A6G1I8Q1_9PEZI</name>
<dbReference type="AlphaFoldDB" id="A0A6G1I8Q1"/>
<feature type="non-terminal residue" evidence="3">
    <location>
        <position position="247"/>
    </location>
</feature>
<dbReference type="InterPro" id="IPR055936">
    <property type="entry name" value="DUF7514"/>
</dbReference>
<evidence type="ECO:0000256" key="1">
    <source>
        <dbReference type="SAM" id="MobiDB-lite"/>
    </source>
</evidence>
<dbReference type="Proteomes" id="UP000799640">
    <property type="component" value="Unassembled WGS sequence"/>
</dbReference>
<dbReference type="OrthoDB" id="5420895at2759"/>
<dbReference type="Pfam" id="PF24355">
    <property type="entry name" value="DUF7514"/>
    <property type="match status" value="1"/>
</dbReference>
<sequence>MPEDGDDGLYGNISPGQQTPTGHAGAAHDTASRAADAYTPHDSTAYAQGSNSQETERREAMEYWGQMINPDKSASTKLDALLRGIANYIRNTFSPTDSPDLMPEQLAAFYRHIGANFDVFFIDMTPKDIGCTYTAMYCMHSLQPPPPSSSSPADYYAAPTVPALKTIGFVKWQMIMLLLAPAEHVAFLQTALRICDIRHPVDNSPFPKILPEELFPRTPDPKIKDWYDTVHTALQAKIQGLPSHEEL</sequence>
<feature type="region of interest" description="Disordered" evidence="1">
    <location>
        <begin position="1"/>
        <end position="36"/>
    </location>
</feature>
<dbReference type="EMBL" id="ML996688">
    <property type="protein sequence ID" value="KAF2404496.1"/>
    <property type="molecule type" value="Genomic_DNA"/>
</dbReference>
<evidence type="ECO:0000313" key="3">
    <source>
        <dbReference type="EMBL" id="KAF2404496.1"/>
    </source>
</evidence>
<keyword evidence="4" id="KW-1185">Reference proteome</keyword>
<proteinExistence type="predicted"/>
<evidence type="ECO:0000259" key="2">
    <source>
        <dbReference type="Pfam" id="PF24355"/>
    </source>
</evidence>